<feature type="transmembrane region" description="Helical" evidence="1">
    <location>
        <begin position="113"/>
        <end position="131"/>
    </location>
</feature>
<feature type="transmembrane region" description="Helical" evidence="1">
    <location>
        <begin position="49"/>
        <end position="75"/>
    </location>
</feature>
<name>A0A4R5DZ11_9BACT</name>
<dbReference type="RefSeq" id="WP_131957267.1">
    <property type="nucleotide sequence ID" value="NZ_SMFL01000002.1"/>
</dbReference>
<dbReference type="Proteomes" id="UP000294850">
    <property type="component" value="Unassembled WGS sequence"/>
</dbReference>
<dbReference type="EMBL" id="SMFL01000002">
    <property type="protein sequence ID" value="TDE17401.1"/>
    <property type="molecule type" value="Genomic_DNA"/>
</dbReference>
<feature type="transmembrane region" description="Helical" evidence="1">
    <location>
        <begin position="213"/>
        <end position="233"/>
    </location>
</feature>
<evidence type="ECO:0000313" key="2">
    <source>
        <dbReference type="EMBL" id="TDE17401.1"/>
    </source>
</evidence>
<comment type="caution">
    <text evidence="2">The sequence shown here is derived from an EMBL/GenBank/DDBJ whole genome shotgun (WGS) entry which is preliminary data.</text>
</comment>
<feature type="transmembrane region" description="Helical" evidence="1">
    <location>
        <begin position="162"/>
        <end position="179"/>
    </location>
</feature>
<accession>A0A4R5DZ11</accession>
<reference evidence="2 3" key="1">
    <citation type="submission" date="2019-03" db="EMBL/GenBank/DDBJ databases">
        <title>Dyadobacter AR-3-6 sp. nov., isolated from arctic soil.</title>
        <authorList>
            <person name="Chaudhary D.K."/>
        </authorList>
    </citation>
    <scope>NUCLEOTIDE SEQUENCE [LARGE SCALE GENOMIC DNA]</scope>
    <source>
        <strain evidence="2 3">AR-3-6</strain>
    </source>
</reference>
<gene>
    <name evidence="2" type="ORF">E0F88_05780</name>
</gene>
<feature type="transmembrane region" description="Helical" evidence="1">
    <location>
        <begin position="280"/>
        <end position="298"/>
    </location>
</feature>
<proteinExistence type="predicted"/>
<feature type="transmembrane region" description="Helical" evidence="1">
    <location>
        <begin position="304"/>
        <end position="323"/>
    </location>
</feature>
<feature type="transmembrane region" description="Helical" evidence="1">
    <location>
        <begin position="137"/>
        <end position="155"/>
    </location>
</feature>
<evidence type="ECO:0000313" key="3">
    <source>
        <dbReference type="Proteomes" id="UP000294850"/>
    </source>
</evidence>
<keyword evidence="3" id="KW-1185">Reference proteome</keyword>
<organism evidence="2 3">
    <name type="scientific">Dyadobacter psychrotolerans</name>
    <dbReference type="NCBI Taxonomy" id="2541721"/>
    <lineage>
        <taxon>Bacteria</taxon>
        <taxon>Pseudomonadati</taxon>
        <taxon>Bacteroidota</taxon>
        <taxon>Cytophagia</taxon>
        <taxon>Cytophagales</taxon>
        <taxon>Spirosomataceae</taxon>
        <taxon>Dyadobacter</taxon>
    </lineage>
</organism>
<feature type="transmembrane region" description="Helical" evidence="1">
    <location>
        <begin position="253"/>
        <end position="273"/>
    </location>
</feature>
<keyword evidence="1" id="KW-1133">Transmembrane helix</keyword>
<feature type="transmembrane region" description="Helical" evidence="1">
    <location>
        <begin position="185"/>
        <end position="201"/>
    </location>
</feature>
<sequence>MKKGYNETWVDNLAIERIAKSWLSDGLISAEQFSSVEENFPHNFYRPGLFVRIGLFLFACIACSFFSGFLSLMLYETGKYSYVPITLLSFSGFVFMLNYLIKDRRLFHSGVDNALLYSAVFSLLACMFLYFEDRLEIPQYCMIILVILSVAIYIYADIFCSAAFFATFLTLLANLMLRYELGKALLPFAVLIVSGTSFALLKTIRSSYYEDCIVFVKVLSLICSYLGGNYLVVREANAMLNNFSGAVSPQISFAPLFWFCTIAIPVGYIFFGLKGKNRMLLVTGLICLAFSVFTYRFYYDFLTVAQVLVVAGIFMLLFAVWAIKYLKEVRLGISDLTLKERANYPLEALLAAQFANHHPAANVEPGAGSFSGAGAGGDF</sequence>
<feature type="transmembrane region" description="Helical" evidence="1">
    <location>
        <begin position="81"/>
        <end position="101"/>
    </location>
</feature>
<dbReference type="AlphaFoldDB" id="A0A4R5DZ11"/>
<dbReference type="OrthoDB" id="660047at2"/>
<evidence type="ECO:0008006" key="4">
    <source>
        <dbReference type="Google" id="ProtNLM"/>
    </source>
</evidence>
<keyword evidence="1" id="KW-0812">Transmembrane</keyword>
<evidence type="ECO:0000256" key="1">
    <source>
        <dbReference type="SAM" id="Phobius"/>
    </source>
</evidence>
<keyword evidence="1" id="KW-0472">Membrane</keyword>
<protein>
    <recommendedName>
        <fullName evidence="4">DUF2157 domain-containing protein</fullName>
    </recommendedName>
</protein>